<evidence type="ECO:0000256" key="3">
    <source>
        <dbReference type="ARBA" id="ARBA00023136"/>
    </source>
</evidence>
<dbReference type="InterPro" id="IPR013106">
    <property type="entry name" value="Ig_V-set"/>
</dbReference>
<evidence type="ECO:0000256" key="7">
    <source>
        <dbReference type="SAM" id="SignalP"/>
    </source>
</evidence>
<evidence type="ECO:0000313" key="9">
    <source>
        <dbReference type="Ensembl" id="ENSLBEP00000000616.1"/>
    </source>
</evidence>
<feature type="signal peptide" evidence="7">
    <location>
        <begin position="1"/>
        <end position="36"/>
    </location>
</feature>
<evidence type="ECO:0000256" key="5">
    <source>
        <dbReference type="ARBA" id="ARBA00023180"/>
    </source>
</evidence>
<dbReference type="InterPro" id="IPR050504">
    <property type="entry name" value="IgSF_BTN/MOG"/>
</dbReference>
<dbReference type="FunFam" id="2.60.40.10:FF:000142">
    <property type="entry name" value="V-set domain-containing T-cell activation inhibitor 1"/>
    <property type="match status" value="1"/>
</dbReference>
<evidence type="ECO:0000256" key="4">
    <source>
        <dbReference type="ARBA" id="ARBA00023157"/>
    </source>
</evidence>
<sequence length="162" mass="17947">MFCRMDGFFCKPKRCTFSVLVLQNIVMLLLLTESYGGESQGVGPSQTITALVGEDVILPCQLEPAVDAVSKTVEWGRPDLKPRFVHVRHEGLNLLDNQNPSFKGRTSVSVDKLRHGDLSLKLSAVRLSDNGVYRCYFPSQEKQSTVELVVGKLCMCGENIPT</sequence>
<dbReference type="PROSITE" id="PS50835">
    <property type="entry name" value="IG_LIKE"/>
    <property type="match status" value="1"/>
</dbReference>
<feature type="chain" id="PRO_5018581118" description="Ig-like domain-containing protein" evidence="7">
    <location>
        <begin position="37"/>
        <end position="162"/>
    </location>
</feature>
<dbReference type="InterPro" id="IPR003599">
    <property type="entry name" value="Ig_sub"/>
</dbReference>
<dbReference type="SMART" id="SM00409">
    <property type="entry name" value="IG"/>
    <property type="match status" value="1"/>
</dbReference>
<keyword evidence="4" id="KW-1015">Disulfide bond</keyword>
<accession>A0A3Q3E3U5</accession>
<dbReference type="AlphaFoldDB" id="A0A3Q3E3U5"/>
<dbReference type="Proteomes" id="UP000261660">
    <property type="component" value="Unplaced"/>
</dbReference>
<dbReference type="SUPFAM" id="SSF48726">
    <property type="entry name" value="Immunoglobulin"/>
    <property type="match status" value="1"/>
</dbReference>
<dbReference type="STRING" id="56723.ENSLBEP00000000616"/>
<keyword evidence="2 7" id="KW-0732">Signal</keyword>
<evidence type="ECO:0000313" key="10">
    <source>
        <dbReference type="Proteomes" id="UP000261660"/>
    </source>
</evidence>
<reference evidence="9" key="1">
    <citation type="submission" date="2025-08" db="UniProtKB">
        <authorList>
            <consortium name="Ensembl"/>
        </authorList>
    </citation>
    <scope>IDENTIFICATION</scope>
</reference>
<keyword evidence="3" id="KW-0472">Membrane</keyword>
<evidence type="ECO:0000256" key="6">
    <source>
        <dbReference type="ARBA" id="ARBA00023319"/>
    </source>
</evidence>
<feature type="domain" description="Ig-like" evidence="8">
    <location>
        <begin position="53"/>
        <end position="147"/>
    </location>
</feature>
<dbReference type="InterPro" id="IPR013783">
    <property type="entry name" value="Ig-like_fold"/>
</dbReference>
<dbReference type="GO" id="GO:0050863">
    <property type="term" value="P:regulation of T cell activation"/>
    <property type="evidence" value="ECO:0007669"/>
    <property type="project" value="UniProtKB-ARBA"/>
</dbReference>
<keyword evidence="6" id="KW-0393">Immunoglobulin domain</keyword>
<keyword evidence="10" id="KW-1185">Reference proteome</keyword>
<proteinExistence type="predicted"/>
<organism evidence="9 10">
    <name type="scientific">Labrus bergylta</name>
    <name type="common">ballan wrasse</name>
    <dbReference type="NCBI Taxonomy" id="56723"/>
    <lineage>
        <taxon>Eukaryota</taxon>
        <taxon>Metazoa</taxon>
        <taxon>Chordata</taxon>
        <taxon>Craniata</taxon>
        <taxon>Vertebrata</taxon>
        <taxon>Euteleostomi</taxon>
        <taxon>Actinopterygii</taxon>
        <taxon>Neopterygii</taxon>
        <taxon>Teleostei</taxon>
        <taxon>Neoteleostei</taxon>
        <taxon>Acanthomorphata</taxon>
        <taxon>Eupercaria</taxon>
        <taxon>Labriformes</taxon>
        <taxon>Labridae</taxon>
        <taxon>Labrus</taxon>
    </lineage>
</organism>
<keyword evidence="5" id="KW-0325">Glycoprotein</keyword>
<dbReference type="InterPro" id="IPR007110">
    <property type="entry name" value="Ig-like_dom"/>
</dbReference>
<dbReference type="GO" id="GO:0016020">
    <property type="term" value="C:membrane"/>
    <property type="evidence" value="ECO:0007669"/>
    <property type="project" value="UniProtKB-SubCell"/>
</dbReference>
<dbReference type="Pfam" id="PF07686">
    <property type="entry name" value="V-set"/>
    <property type="match status" value="1"/>
</dbReference>
<dbReference type="Gene3D" id="2.60.40.10">
    <property type="entry name" value="Immunoglobulins"/>
    <property type="match status" value="1"/>
</dbReference>
<evidence type="ECO:0000259" key="8">
    <source>
        <dbReference type="PROSITE" id="PS50835"/>
    </source>
</evidence>
<reference evidence="9" key="2">
    <citation type="submission" date="2025-09" db="UniProtKB">
        <authorList>
            <consortium name="Ensembl"/>
        </authorList>
    </citation>
    <scope>IDENTIFICATION</scope>
</reference>
<dbReference type="Ensembl" id="ENSLBET00000000664.1">
    <property type="protein sequence ID" value="ENSLBEP00000000616.1"/>
    <property type="gene ID" value="ENSLBEG00000000507.1"/>
</dbReference>
<dbReference type="GeneTree" id="ENSGT01050000244843"/>
<dbReference type="GO" id="GO:1903037">
    <property type="term" value="P:regulation of leukocyte cell-cell adhesion"/>
    <property type="evidence" value="ECO:0007669"/>
    <property type="project" value="UniProtKB-ARBA"/>
</dbReference>
<name>A0A3Q3E3U5_9LABR</name>
<protein>
    <recommendedName>
        <fullName evidence="8">Ig-like domain-containing protein</fullName>
    </recommendedName>
</protein>
<evidence type="ECO:0000256" key="2">
    <source>
        <dbReference type="ARBA" id="ARBA00022729"/>
    </source>
</evidence>
<dbReference type="PANTHER" id="PTHR24100">
    <property type="entry name" value="BUTYROPHILIN"/>
    <property type="match status" value="1"/>
</dbReference>
<dbReference type="SMART" id="SM00406">
    <property type="entry name" value="IGv"/>
    <property type="match status" value="1"/>
</dbReference>
<comment type="subcellular location">
    <subcellularLocation>
        <location evidence="1">Membrane</location>
    </subcellularLocation>
</comment>
<dbReference type="InterPro" id="IPR036179">
    <property type="entry name" value="Ig-like_dom_sf"/>
</dbReference>
<evidence type="ECO:0000256" key="1">
    <source>
        <dbReference type="ARBA" id="ARBA00004370"/>
    </source>
</evidence>
<dbReference type="InParanoid" id="A0A3Q3E3U5"/>